<feature type="region of interest" description="Disordered" evidence="1">
    <location>
        <begin position="850"/>
        <end position="873"/>
    </location>
</feature>
<dbReference type="PANTHER" id="PTHR48148:SF2">
    <property type="entry name" value="PA14 DOMAIN-CONTAINING PROTEIN"/>
    <property type="match status" value="1"/>
</dbReference>
<feature type="region of interest" description="Disordered" evidence="1">
    <location>
        <begin position="525"/>
        <end position="721"/>
    </location>
</feature>
<comment type="caution">
    <text evidence="2">The sequence shown here is derived from an EMBL/GenBank/DDBJ whole genome shotgun (WGS) entry which is preliminary data.</text>
</comment>
<proteinExistence type="predicted"/>
<evidence type="ECO:0000313" key="3">
    <source>
        <dbReference type="Proteomes" id="UP001212997"/>
    </source>
</evidence>
<dbReference type="PANTHER" id="PTHR48148">
    <property type="entry name" value="KERATINOCYTE PROLINE-RICH PROTEIN"/>
    <property type="match status" value="1"/>
</dbReference>
<feature type="compositionally biased region" description="Pro residues" evidence="1">
    <location>
        <begin position="530"/>
        <end position="555"/>
    </location>
</feature>
<sequence length="873" mass="92790">MILIPFPDTRLYLPSAPPRGPSLPRAPMKLRKRLTTADPGIVVPKQAKKGTIKKLLKKPRVVVGALKSVLAKVPKAKKHHDPPSDVSTDTDSVFSAPDDTSSADSSEDESATAGEEVEIGDGVEDEVVTGDISSVVPLYDVEDVAEEEDVPVFEVIPDTIPEDTPGTQLLPDEGDNGCIACILGIGHGISDVESDVSQVEDSLASTEPGSEVPAPILDAETEVISSVVDEAEVVEVNEIVTVENESSIPQDTVVEQAGDSTESLEVALVVYANAGTTTEDLSYVSLDPIPTPDTSDALVVYANAGTTTEDLSYVSLDPIPTSDTADTPSPSVSALLSPSPVATSVDVPVDANNEVSTEVRAKTLTTLIEEAVSRISEATGLPPSAIIQFAANLYSHEILVPSAAQSAAPEAPSPSPAPTKVTAEVSIQTDDAPVSAEDEEEVDGCIISPMTDDEREEEFELIDRVMRGARARKRAALDVGEQMIWFGIEDKILNEKYFLIIQTASIPDVFKLLPPKPVIPVFELEDVPDEPAPPPPPPPGPPPPPPPAALSPPPLVSCGRKTLALPAPSSDTPATADPSAPSASSTPPAPSPDPAADRKAQEAAKAKAREELRAAIMQRQENGLGLRNAQDRVLRPAEPKSEVAPWQQEMLRRNGGDSSRTDNVAGPSRVQQESDAEPNLRIQLRATGRSLVDAPTQQTESHDTPNNVAGPSEVQQESNVEPYVRPLFGLRPTGRSLVDEPNVQLNVQPRFQLRATGRSLVDEPEPAQQSGSDDTPDNIAGPSEVQQEPNVESYVRPLFGLRATGRSLVNEATQQTRSDDAPGMDISNLRANLRRTGRDIGNENEGILRRLRKGKGVSQPPLQSVNCPRDGSA</sequence>
<protein>
    <submittedName>
        <fullName evidence="2">Uncharacterized protein</fullName>
    </submittedName>
</protein>
<accession>A0AAD5V035</accession>
<feature type="compositionally biased region" description="Low complexity" evidence="1">
    <location>
        <begin position="84"/>
        <end position="104"/>
    </location>
</feature>
<feature type="compositionally biased region" description="Acidic residues" evidence="1">
    <location>
        <begin position="105"/>
        <end position="126"/>
    </location>
</feature>
<gene>
    <name evidence="2" type="ORF">NLI96_g6938</name>
</gene>
<dbReference type="PRINTS" id="PR01217">
    <property type="entry name" value="PRICHEXTENSN"/>
</dbReference>
<feature type="compositionally biased region" description="Basic and acidic residues" evidence="1">
    <location>
        <begin position="595"/>
        <end position="613"/>
    </location>
</feature>
<feature type="region of interest" description="Disordered" evidence="1">
    <location>
        <begin position="73"/>
        <end position="126"/>
    </location>
</feature>
<dbReference type="EMBL" id="JANAWD010000270">
    <property type="protein sequence ID" value="KAJ3482490.1"/>
    <property type="molecule type" value="Genomic_DNA"/>
</dbReference>
<organism evidence="2 3">
    <name type="scientific">Meripilus lineatus</name>
    <dbReference type="NCBI Taxonomy" id="2056292"/>
    <lineage>
        <taxon>Eukaryota</taxon>
        <taxon>Fungi</taxon>
        <taxon>Dikarya</taxon>
        <taxon>Basidiomycota</taxon>
        <taxon>Agaricomycotina</taxon>
        <taxon>Agaricomycetes</taxon>
        <taxon>Polyporales</taxon>
        <taxon>Meripilaceae</taxon>
        <taxon>Meripilus</taxon>
    </lineage>
</organism>
<dbReference type="Proteomes" id="UP001212997">
    <property type="component" value="Unassembled WGS sequence"/>
</dbReference>
<feature type="compositionally biased region" description="Low complexity" evidence="1">
    <location>
        <begin position="566"/>
        <end position="586"/>
    </location>
</feature>
<feature type="region of interest" description="Disordered" evidence="1">
    <location>
        <begin position="749"/>
        <end position="792"/>
    </location>
</feature>
<evidence type="ECO:0000256" key="1">
    <source>
        <dbReference type="SAM" id="MobiDB-lite"/>
    </source>
</evidence>
<evidence type="ECO:0000313" key="2">
    <source>
        <dbReference type="EMBL" id="KAJ3482490.1"/>
    </source>
</evidence>
<reference evidence="2" key="1">
    <citation type="submission" date="2022-07" db="EMBL/GenBank/DDBJ databases">
        <title>Genome Sequence of Physisporinus lineatus.</title>
        <authorList>
            <person name="Buettner E."/>
        </authorList>
    </citation>
    <scope>NUCLEOTIDE SEQUENCE</scope>
    <source>
        <strain evidence="2">VT162</strain>
    </source>
</reference>
<feature type="compositionally biased region" description="Basic and acidic residues" evidence="1">
    <location>
        <begin position="629"/>
        <end position="641"/>
    </location>
</feature>
<feature type="compositionally biased region" description="Polar residues" evidence="1">
    <location>
        <begin position="695"/>
        <end position="719"/>
    </location>
</feature>
<keyword evidence="3" id="KW-1185">Reference proteome</keyword>
<dbReference type="AlphaFoldDB" id="A0AAD5V035"/>
<name>A0AAD5V035_9APHY</name>